<dbReference type="PANTHER" id="PTHR42731">
    <property type="entry name" value="SLL1084 PROTEIN"/>
    <property type="match status" value="1"/>
</dbReference>
<dbReference type="SFLD" id="SFLDG01082">
    <property type="entry name" value="B12-binding_domain_containing"/>
    <property type="match status" value="1"/>
</dbReference>
<reference evidence="2 3" key="1">
    <citation type="submission" date="2020-05" db="EMBL/GenBank/DDBJ databases">
        <title>Complete genome sequence of of a novel Thermoleptolyngbya strain isolated from hot springs of Ganzi, Sichuan China.</title>
        <authorList>
            <person name="Tang J."/>
            <person name="Daroch M."/>
            <person name="Li L."/>
            <person name="Waleron K."/>
            <person name="Waleron M."/>
            <person name="Waleron M."/>
        </authorList>
    </citation>
    <scope>NUCLEOTIDE SEQUENCE [LARGE SCALE GENOMIC DNA]</scope>
    <source>
        <strain evidence="2 3">PKUAC-SCTA183</strain>
    </source>
</reference>
<dbReference type="CDD" id="cd01335">
    <property type="entry name" value="Radical_SAM"/>
    <property type="match status" value="1"/>
</dbReference>
<dbReference type="Pfam" id="PF04055">
    <property type="entry name" value="Radical_SAM"/>
    <property type="match status" value="1"/>
</dbReference>
<dbReference type="InterPro" id="IPR045784">
    <property type="entry name" value="Radical_SAM_N2"/>
</dbReference>
<dbReference type="InterPro" id="IPR023404">
    <property type="entry name" value="rSAM_horseshoe"/>
</dbReference>
<name>A0A6M8BAA6_9CYAN</name>
<accession>A0A6M8BAA6</accession>
<dbReference type="AlphaFoldDB" id="A0A6M8BAA6"/>
<evidence type="ECO:0000313" key="2">
    <source>
        <dbReference type="EMBL" id="QKD83478.1"/>
    </source>
</evidence>
<dbReference type="InterPro" id="IPR006638">
    <property type="entry name" value="Elp3/MiaA/NifB-like_rSAM"/>
</dbReference>
<organism evidence="2 3">
    <name type="scientific">Thermoleptolyngbya sichuanensis A183</name>
    <dbReference type="NCBI Taxonomy" id="2737172"/>
    <lineage>
        <taxon>Bacteria</taxon>
        <taxon>Bacillati</taxon>
        <taxon>Cyanobacteriota</taxon>
        <taxon>Cyanophyceae</taxon>
        <taxon>Oculatellales</taxon>
        <taxon>Oculatellaceae</taxon>
        <taxon>Thermoleptolyngbya</taxon>
        <taxon>Thermoleptolyngbya sichuanensis</taxon>
    </lineage>
</organism>
<dbReference type="SMART" id="SM00729">
    <property type="entry name" value="Elp3"/>
    <property type="match status" value="1"/>
</dbReference>
<evidence type="ECO:0000313" key="3">
    <source>
        <dbReference type="Proteomes" id="UP000505210"/>
    </source>
</evidence>
<dbReference type="GO" id="GO:0003824">
    <property type="term" value="F:catalytic activity"/>
    <property type="evidence" value="ECO:0007669"/>
    <property type="project" value="InterPro"/>
</dbReference>
<dbReference type="InterPro" id="IPR007197">
    <property type="entry name" value="rSAM"/>
</dbReference>
<dbReference type="Proteomes" id="UP000505210">
    <property type="component" value="Chromosome"/>
</dbReference>
<keyword evidence="3" id="KW-1185">Reference proteome</keyword>
<gene>
    <name evidence="2" type="ORF">HPC62_15865</name>
</gene>
<dbReference type="PROSITE" id="PS51918">
    <property type="entry name" value="RADICAL_SAM"/>
    <property type="match status" value="1"/>
</dbReference>
<feature type="domain" description="Radical SAM core" evidence="1">
    <location>
        <begin position="251"/>
        <end position="473"/>
    </location>
</feature>
<dbReference type="SUPFAM" id="SSF102114">
    <property type="entry name" value="Radical SAM enzymes"/>
    <property type="match status" value="1"/>
</dbReference>
<sequence length="573" mass="63399">MPGVHCWWRSLHCPHLLGFCYRLKENVSSLASAFVTAVFADERLLFTPATPDADAVPVIFAFPNDYTVGITSLGYQVVWATLATRADVQVSRLFTDLHEPLPACPELLGFSVSWELDYVNILGLLESLEIPLRSPDRTDAHPLIFGGGPVLTANPEPFADFFDVVLLGDGELLLDAFITAYKAVRQEGRSQQLRHLAQVPGVYVPSLYDVTYTAPDGKIRAIAPLEGAPAVVEKQTYRGNVLSASTVVTERAAWENIYMVEVVRSCPEMCRFCLASYLTLPFRPASLEQSLMPAIERGLAVTNRLGLLGASVTQHPEFDELLDYLNQPQFDDVRLSLASVRTGTVTEKLARSLVRHDTRSITIAVESGSDRLRQIINKKLETEEIVQAAINAKAGGLSSLKLYGMVGIPGEQPSDLDATVDLLKTLKKAAPGLRLTLGCSTFVPKAHTPFQWFGVNPQADKRLKILQKRLGALGVEFRPESYNWSVIQALISRGDRRLSHLLERVRHYGDTLGSYRRAFKELRGTLPPLEAYVFDPWQVDDLLPWEHLHGPLPKATLLKHQASAIALFAPAMV</sequence>
<dbReference type="KEGG" id="theu:HPC62_15865"/>
<dbReference type="GO" id="GO:0051536">
    <property type="term" value="F:iron-sulfur cluster binding"/>
    <property type="evidence" value="ECO:0007669"/>
    <property type="project" value="InterPro"/>
</dbReference>
<dbReference type="InterPro" id="IPR058240">
    <property type="entry name" value="rSAM_sf"/>
</dbReference>
<dbReference type="Pfam" id="PF19864">
    <property type="entry name" value="Radical_SAM_N2"/>
    <property type="match status" value="1"/>
</dbReference>
<dbReference type="PANTHER" id="PTHR42731:SF1">
    <property type="entry name" value="RADICAL SAM DOMAIN PROTEIN"/>
    <property type="match status" value="1"/>
</dbReference>
<dbReference type="RefSeq" id="WP_172357229.1">
    <property type="nucleotide sequence ID" value="NZ_CP053661.1"/>
</dbReference>
<protein>
    <submittedName>
        <fullName evidence="2">Radical SAM protein</fullName>
    </submittedName>
</protein>
<dbReference type="EMBL" id="CP053661">
    <property type="protein sequence ID" value="QKD83478.1"/>
    <property type="molecule type" value="Genomic_DNA"/>
</dbReference>
<dbReference type="Gene3D" id="3.80.30.20">
    <property type="entry name" value="tm_1862 like domain"/>
    <property type="match status" value="1"/>
</dbReference>
<proteinExistence type="predicted"/>
<dbReference type="SFLD" id="SFLDS00029">
    <property type="entry name" value="Radical_SAM"/>
    <property type="match status" value="1"/>
</dbReference>
<evidence type="ECO:0000259" key="1">
    <source>
        <dbReference type="PROSITE" id="PS51918"/>
    </source>
</evidence>